<dbReference type="EMBL" id="CP115668">
    <property type="protein sequence ID" value="WCC79713.1"/>
    <property type="molecule type" value="Genomic_DNA"/>
</dbReference>
<evidence type="ECO:0000313" key="3">
    <source>
        <dbReference type="Proteomes" id="UP001212097"/>
    </source>
</evidence>
<dbReference type="Proteomes" id="UP001212097">
    <property type="component" value="Chromosome"/>
</dbReference>
<dbReference type="SMART" id="SM01040">
    <property type="entry name" value="Bro-N"/>
    <property type="match status" value="1"/>
</dbReference>
<feature type="domain" description="Bro-N" evidence="1">
    <location>
        <begin position="2"/>
        <end position="105"/>
    </location>
</feature>
<evidence type="ECO:0000313" key="2">
    <source>
        <dbReference type="EMBL" id="WCC79713.1"/>
    </source>
</evidence>
<dbReference type="Pfam" id="PF03374">
    <property type="entry name" value="ANT"/>
    <property type="match status" value="1"/>
</dbReference>
<dbReference type="RefSeq" id="WP_271417903.1">
    <property type="nucleotide sequence ID" value="NZ_CP115668.1"/>
</dbReference>
<dbReference type="PANTHER" id="PTHR36180:SF2">
    <property type="entry name" value="BRO FAMILY PROTEIN"/>
    <property type="match status" value="1"/>
</dbReference>
<dbReference type="Pfam" id="PF02498">
    <property type="entry name" value="Bro-N"/>
    <property type="match status" value="1"/>
</dbReference>
<dbReference type="InterPro" id="IPR003497">
    <property type="entry name" value="BRO_N_domain"/>
</dbReference>
<dbReference type="PANTHER" id="PTHR36180">
    <property type="entry name" value="DNA-BINDING PROTEIN-RELATED-RELATED"/>
    <property type="match status" value="1"/>
</dbReference>
<sequence>MGNTIQTFAHERFGQVRSVSADDETWFIAADICQALELSNPSVAVSRLDDDDEKAKFNLGFSGGPTWCVNEPGLYALIMASRKPEAKTFKRWVTHEVLPSIRRHGLYATDELVTNPEALLKVLDAYVAERRKTAELTLENLAQAQALAEAKPKLSYYDMVLQSKDALPITVIAKDYGLSGRKLNQLLHELGIQYKQSGVWLLYAGHAGNGYTDTKTHVINDGNHAKIHTYWTQKGRLFIYDQLKNRLGILPSIEQNGGDAA</sequence>
<dbReference type="InterPro" id="IPR005039">
    <property type="entry name" value="Ant_C"/>
</dbReference>
<accession>A0ABY7QZA6</accession>
<protein>
    <submittedName>
        <fullName evidence="2">Phage antirepressor KilAC domain-containing protein</fullName>
    </submittedName>
</protein>
<evidence type="ECO:0000259" key="1">
    <source>
        <dbReference type="PROSITE" id="PS51750"/>
    </source>
</evidence>
<keyword evidence="3" id="KW-1185">Reference proteome</keyword>
<proteinExistence type="predicted"/>
<reference evidence="2 3" key="1">
    <citation type="submission" date="2023-06" db="EMBL/GenBank/DDBJ databases">
        <title>The Gram-positive Non-spore-bearing Anaerobic Bacilli of Human Feces.</title>
        <authorList>
            <person name="Eggerth A.H."/>
        </authorList>
    </citation>
    <scope>NUCLEOTIDE SEQUENCE [LARGE SCALE GENOMIC DNA]</scope>
    <source>
        <strain evidence="2 3">CBA3108</strain>
    </source>
</reference>
<organism evidence="2 3">
    <name type="scientific">Cutibacterium equinum</name>
    <dbReference type="NCBI Taxonomy" id="3016342"/>
    <lineage>
        <taxon>Bacteria</taxon>
        <taxon>Bacillati</taxon>
        <taxon>Actinomycetota</taxon>
        <taxon>Actinomycetes</taxon>
        <taxon>Propionibacteriales</taxon>
        <taxon>Propionibacteriaceae</taxon>
        <taxon>Cutibacterium</taxon>
    </lineage>
</organism>
<dbReference type="PROSITE" id="PS51750">
    <property type="entry name" value="BRO_N"/>
    <property type="match status" value="1"/>
</dbReference>
<name>A0ABY7QZA6_9ACTN</name>
<gene>
    <name evidence="2" type="ORF">O6R08_09515</name>
</gene>